<keyword evidence="3" id="KW-1185">Reference proteome</keyword>
<dbReference type="Proteomes" id="UP000549250">
    <property type="component" value="Unassembled WGS sequence"/>
</dbReference>
<dbReference type="EMBL" id="JACHXI010000018">
    <property type="protein sequence ID" value="MBB3104700.1"/>
    <property type="molecule type" value="Genomic_DNA"/>
</dbReference>
<name>A0A839T776_AZOMA</name>
<sequence length="1278" mass="141350">MIRFGDFLIRLLRRFSWLLAACLIVLALYVSLGRQLVPLLAGYRELVQQKAQELLRTPVAIGRLEGRWNGLAPHLIAHDIQIGEGDEVLRLSRVEVIPDIFDSLWRRQLSLYSLDFQSLSLVLEENEQGRWHLQGLSLQDDQPVPEPPAILSALQRIRRLMLHDGALTLQPFGGPAQTLGGIDLELHSTGHDMRLDGRATLPDGQSLALNLQGQVVPEGWRDAELKAYFRLPQSDWAKWLPKRLSGDWPVERLQGGAELWVDWHRQGVEDAVVRLDIPQLAIAHGKQKPLPFEDIGATLYVRRREGNYRLLLDDLTFTNGATRWGDTRIGIEQLASDDDTRPARWRLRSDHLDIGPLVAPVQALAPLSETQAALIRDLRPSGSLHNLELTYDPAGPAAKRLSYAANLERVSFSEHGGIPAAGNVSGSIEGDLGAGELRIDSEDFSLHLARFFAAPWHYRKAGGRLGWTIDGDTVSLIAPYLLLEGEEGRIAGDFLIRLYHDPAREDYMDLRVGMSKGDARFTSRYLPTRSPGMSKELSTWLTRAIKSGSIEAGYFQYQGSLESYSGPAGHTTSLYFDVRNVELDYQAGWPALQQANAEILVEGNGTLVRLSEGHILGSRVHDATAFVAHGEGNQEPRLSFKGKVDSSLADGLRILREAPLGVAETFAGWQGEGALSATLDLDIPFGDKLEPRVIVDFSSRNARLKLAKPDLQLDRLTGDFRYDSNKGLSAKSLQAQVLGQSVRGRMLALGKPGKPITRIDAQGRVSLKRLTQWLSITQPLPATGMLPYQLRLTLDGDNSQLQMDTSLQGVAVDLPAPFGKSSQIRRDTTLTMSLQGAERRYWLHHATLASASFVAPEGNWQQGRGEVYLGDRRAKLPSSRGLRIRGTLATLDWNEWQKLVERYSGPAKTQAWNQEQAVSLLKNARVHIGRFKGFGTQIDDLHVGLKRQGQAWQLKLDSDTIRGHVRRPDASTAPLVAAVDYLRLPAGSTGKAGLADTDDPLVNIDPRNFPAMDIAIKQVLLGADSFGSWALKFRPVPDGVEFRDIDFNLRGLDIDGQAGWKNGRSWYRGRLQGDNLADVMKAWGVTPSVTSERFYMDVDGNWPGSPAWFAGERFSGTLKPHLRKGQFIEVDGSAQALRVFGLLNFNAIGRRLRLDFSDLFDKGLSYDRVDGTLVARNGFYSTREPVILKGPSSNLELSGTLDMPADQVDACLLVTLPLTTNLPLAALIVGAPMVGGALWIADQLVGDKISRFASVQYRVKGSWESPDISFDKPFEKSN</sequence>
<dbReference type="InterPro" id="IPR011836">
    <property type="entry name" value="YhdP"/>
</dbReference>
<dbReference type="PANTHER" id="PTHR38690:SF1">
    <property type="entry name" value="PROTEASE"/>
    <property type="match status" value="1"/>
</dbReference>
<dbReference type="AlphaFoldDB" id="A0A839T776"/>
<evidence type="ECO:0000313" key="2">
    <source>
        <dbReference type="EMBL" id="MBB3104700.1"/>
    </source>
</evidence>
<dbReference type="Pfam" id="PF13116">
    <property type="entry name" value="YhdP"/>
    <property type="match status" value="1"/>
</dbReference>
<proteinExistence type="predicted"/>
<gene>
    <name evidence="2" type="ORF">FHR87_003125</name>
</gene>
<feature type="domain" description="YhdP central" evidence="1">
    <location>
        <begin position="7"/>
        <end position="1268"/>
    </location>
</feature>
<dbReference type="PANTHER" id="PTHR38690">
    <property type="entry name" value="PROTEASE-RELATED"/>
    <property type="match status" value="1"/>
</dbReference>
<accession>A0A839T776</accession>
<evidence type="ECO:0000259" key="1">
    <source>
        <dbReference type="Pfam" id="PF13116"/>
    </source>
</evidence>
<dbReference type="InterPro" id="IPR025263">
    <property type="entry name" value="YhdP_central"/>
</dbReference>
<evidence type="ECO:0000313" key="3">
    <source>
        <dbReference type="Proteomes" id="UP000549250"/>
    </source>
</evidence>
<comment type="caution">
    <text evidence="2">The sequence shown here is derived from an EMBL/GenBank/DDBJ whole genome shotgun (WGS) entry which is preliminary data.</text>
</comment>
<reference evidence="2 3" key="1">
    <citation type="submission" date="2020-08" db="EMBL/GenBank/DDBJ databases">
        <title>Genomic Encyclopedia of Type Strains, Phase III (KMG-III): the genomes of soil and plant-associated and newly described type strains.</title>
        <authorList>
            <person name="Whitman W."/>
        </authorList>
    </citation>
    <scope>NUCLEOTIDE SEQUENCE [LARGE SCALE GENOMIC DNA]</scope>
    <source>
        <strain evidence="2 3">CECT 4462</strain>
    </source>
</reference>
<dbReference type="RefSeq" id="WP_183167542.1">
    <property type="nucleotide sequence ID" value="NZ_JACHXI010000018.1"/>
</dbReference>
<protein>
    <submittedName>
        <fullName evidence="2">Uncharacterized protein (TIGR02099 family)</fullName>
    </submittedName>
</protein>
<organism evidence="2 3">
    <name type="scientific">Azomonas macrocytogenes</name>
    <name type="common">Azotobacter macrocytogenes</name>
    <dbReference type="NCBI Taxonomy" id="69962"/>
    <lineage>
        <taxon>Bacteria</taxon>
        <taxon>Pseudomonadati</taxon>
        <taxon>Pseudomonadota</taxon>
        <taxon>Gammaproteobacteria</taxon>
        <taxon>Pseudomonadales</taxon>
        <taxon>Pseudomonadaceae</taxon>
        <taxon>Azomonas</taxon>
    </lineage>
</organism>
<dbReference type="NCBIfam" id="TIGR02099">
    <property type="entry name" value="YhdP family protein"/>
    <property type="match status" value="1"/>
</dbReference>